<name>A0A6N8ED49_9GAMM</name>
<dbReference type="PANTHER" id="PTHR22911">
    <property type="entry name" value="ACYL-MALONYL CONDENSING ENZYME-RELATED"/>
    <property type="match status" value="1"/>
</dbReference>
<comment type="caution">
    <text evidence="3">The sequence shown here is derived from an EMBL/GenBank/DDBJ whole genome shotgun (WGS) entry which is preliminary data.</text>
</comment>
<feature type="transmembrane region" description="Helical" evidence="1">
    <location>
        <begin position="223"/>
        <end position="247"/>
    </location>
</feature>
<feature type="domain" description="EamA" evidence="2">
    <location>
        <begin position="6"/>
        <end position="138"/>
    </location>
</feature>
<dbReference type="Proteomes" id="UP000434044">
    <property type="component" value="Unassembled WGS sequence"/>
</dbReference>
<dbReference type="SUPFAM" id="SSF103481">
    <property type="entry name" value="Multidrug resistance efflux transporter EmrE"/>
    <property type="match status" value="2"/>
</dbReference>
<feature type="transmembrane region" description="Helical" evidence="1">
    <location>
        <begin position="37"/>
        <end position="57"/>
    </location>
</feature>
<evidence type="ECO:0000259" key="2">
    <source>
        <dbReference type="Pfam" id="PF00892"/>
    </source>
</evidence>
<keyword evidence="1" id="KW-0472">Membrane</keyword>
<dbReference type="InterPro" id="IPR037185">
    <property type="entry name" value="EmrE-like"/>
</dbReference>
<feature type="transmembrane region" description="Helical" evidence="1">
    <location>
        <begin position="96"/>
        <end position="115"/>
    </location>
</feature>
<accession>A0A6N8ED49</accession>
<dbReference type="RefSeq" id="WP_155449415.1">
    <property type="nucleotide sequence ID" value="NZ_WNKT01000010.1"/>
</dbReference>
<evidence type="ECO:0000256" key="1">
    <source>
        <dbReference type="SAM" id="Phobius"/>
    </source>
</evidence>
<feature type="transmembrane region" description="Helical" evidence="1">
    <location>
        <begin position="253"/>
        <end position="274"/>
    </location>
</feature>
<evidence type="ECO:0000313" key="4">
    <source>
        <dbReference type="Proteomes" id="UP000434044"/>
    </source>
</evidence>
<feature type="transmembrane region" description="Helical" evidence="1">
    <location>
        <begin position="121"/>
        <end position="140"/>
    </location>
</feature>
<dbReference type="OrthoDB" id="7841315at2"/>
<dbReference type="PANTHER" id="PTHR22911:SF137">
    <property type="entry name" value="SOLUTE CARRIER FAMILY 35 MEMBER G2-RELATED"/>
    <property type="match status" value="1"/>
</dbReference>
<proteinExistence type="predicted"/>
<feature type="transmembrane region" description="Helical" evidence="1">
    <location>
        <begin position="6"/>
        <end position="25"/>
    </location>
</feature>
<evidence type="ECO:0000313" key="3">
    <source>
        <dbReference type="EMBL" id="MTW20829.1"/>
    </source>
</evidence>
<keyword evidence="4" id="KW-1185">Reference proteome</keyword>
<dbReference type="InterPro" id="IPR000620">
    <property type="entry name" value="EamA_dom"/>
</dbReference>
<sequence>MTLELIGILAALGSAATWAVGALLLKPFAERLPAMALAFAKGVFGLGVLGLLILMIGPTSLSWTTAAVLFFSGVLGIGVADTLFFKSLRELSSHTVVQLMLLGQVATIAMAVVFLGESLVWLQWLGVALVILGVAIVLMAPEDSAAEGTDANVRATRRGVLFGLGSVLAMAVSVTMAKGALDEADALTATWLRIAGGVVSLFVFAPLFYIGRGNWLSPILSDWHLAIRFCLIATFVTLGGFFLSLLAMKLTPLAIANTLLSTEPLFVLLIMALFYQETPSARRLTGSLLGLAGVAIISARIFLN</sequence>
<feature type="transmembrane region" description="Helical" evidence="1">
    <location>
        <begin position="191"/>
        <end position="211"/>
    </location>
</feature>
<protein>
    <submittedName>
        <fullName evidence="3">EamA family transporter</fullName>
    </submittedName>
</protein>
<keyword evidence="1" id="KW-1133">Transmembrane helix</keyword>
<dbReference type="AlphaFoldDB" id="A0A6N8ED49"/>
<dbReference type="Gene3D" id="1.10.3730.20">
    <property type="match status" value="2"/>
</dbReference>
<feature type="transmembrane region" description="Helical" evidence="1">
    <location>
        <begin position="160"/>
        <end position="179"/>
    </location>
</feature>
<feature type="transmembrane region" description="Helical" evidence="1">
    <location>
        <begin position="63"/>
        <end position="84"/>
    </location>
</feature>
<organism evidence="3 4">
    <name type="scientific">Allochromatium palmeri</name>
    <dbReference type="NCBI Taxonomy" id="231048"/>
    <lineage>
        <taxon>Bacteria</taxon>
        <taxon>Pseudomonadati</taxon>
        <taxon>Pseudomonadota</taxon>
        <taxon>Gammaproteobacteria</taxon>
        <taxon>Chromatiales</taxon>
        <taxon>Chromatiaceae</taxon>
        <taxon>Allochromatium</taxon>
    </lineage>
</organism>
<feature type="domain" description="EamA" evidence="2">
    <location>
        <begin position="158"/>
        <end position="298"/>
    </location>
</feature>
<gene>
    <name evidence="3" type="ORF">GJ668_06920</name>
</gene>
<dbReference type="Pfam" id="PF00892">
    <property type="entry name" value="EamA"/>
    <property type="match status" value="2"/>
</dbReference>
<reference evidence="3 4" key="1">
    <citation type="submission" date="2019-11" db="EMBL/GenBank/DDBJ databases">
        <title>Whole-genome sequence of the anaerobic purple sulfur bacterium Allochromatium palmeri DSM 15591.</title>
        <authorList>
            <person name="Kyndt J.A."/>
            <person name="Meyer T.E."/>
        </authorList>
    </citation>
    <scope>NUCLEOTIDE SEQUENCE [LARGE SCALE GENOMIC DNA]</scope>
    <source>
        <strain evidence="3 4">DSM 15591</strain>
    </source>
</reference>
<dbReference type="GO" id="GO:0016020">
    <property type="term" value="C:membrane"/>
    <property type="evidence" value="ECO:0007669"/>
    <property type="project" value="InterPro"/>
</dbReference>
<keyword evidence="1" id="KW-0812">Transmembrane</keyword>
<dbReference type="EMBL" id="WNKT01000010">
    <property type="protein sequence ID" value="MTW20829.1"/>
    <property type="molecule type" value="Genomic_DNA"/>
</dbReference>
<feature type="transmembrane region" description="Helical" evidence="1">
    <location>
        <begin position="286"/>
        <end position="303"/>
    </location>
</feature>